<feature type="compositionally biased region" description="Basic and acidic residues" evidence="1">
    <location>
        <begin position="9"/>
        <end position="20"/>
    </location>
</feature>
<reference evidence="2 3" key="1">
    <citation type="submission" date="2018-12" db="EMBL/GenBank/DDBJ databases">
        <title>Rubrispira sanarue gen. nov., sp., nov., a member of the order Silvanigrellales, isolated from a brackish lake in Hamamatsu Japan.</title>
        <authorList>
            <person name="Maejima Y."/>
            <person name="Iino T."/>
            <person name="Muraguchi Y."/>
            <person name="Fukuda K."/>
            <person name="Nojiri H."/>
            <person name="Ohkuma M."/>
            <person name="Moriuchi R."/>
            <person name="Dohra H."/>
            <person name="Kimbara K."/>
            <person name="Shintani M."/>
        </authorList>
    </citation>
    <scope>NUCLEOTIDE SEQUENCE [LARGE SCALE GENOMIC DNA]</scope>
    <source>
        <strain evidence="2 3">RF1110005</strain>
    </source>
</reference>
<dbReference type="EMBL" id="AP019368">
    <property type="protein sequence ID" value="BBH53108.1"/>
    <property type="molecule type" value="Genomic_DNA"/>
</dbReference>
<protein>
    <submittedName>
        <fullName evidence="2">Uncharacterized protein</fullName>
    </submittedName>
</protein>
<dbReference type="OrthoDB" id="9909007at2"/>
<dbReference type="RefSeq" id="WP_130608298.1">
    <property type="nucleotide sequence ID" value="NZ_AP019368.1"/>
</dbReference>
<organism evidence="2 3">
    <name type="scientific">Fluviispira sanaruensis</name>
    <dbReference type="NCBI Taxonomy" id="2493639"/>
    <lineage>
        <taxon>Bacteria</taxon>
        <taxon>Pseudomonadati</taxon>
        <taxon>Bdellovibrionota</taxon>
        <taxon>Oligoflexia</taxon>
        <taxon>Silvanigrellales</taxon>
        <taxon>Silvanigrellaceae</taxon>
        <taxon>Fluviispira</taxon>
    </lineage>
</organism>
<feature type="region of interest" description="Disordered" evidence="1">
    <location>
        <begin position="1"/>
        <end position="20"/>
    </location>
</feature>
<evidence type="ECO:0000256" key="1">
    <source>
        <dbReference type="SAM" id="MobiDB-lite"/>
    </source>
</evidence>
<dbReference type="Proteomes" id="UP000291236">
    <property type="component" value="Chromosome"/>
</dbReference>
<evidence type="ECO:0000313" key="3">
    <source>
        <dbReference type="Proteomes" id="UP000291236"/>
    </source>
</evidence>
<proteinExistence type="predicted"/>
<sequence>MSKKHGHSHKDNHDYKEGHNEGYIEGQKDILKIFDDIFATGATDVSKIPNSNNSKFVEIKKKIIELLNK</sequence>
<keyword evidence="3" id="KW-1185">Reference proteome</keyword>
<gene>
    <name evidence="2" type="ORF">JCM31447_15510</name>
</gene>
<dbReference type="KEGG" id="sbf:JCM31447_15510"/>
<evidence type="ECO:0000313" key="2">
    <source>
        <dbReference type="EMBL" id="BBH53108.1"/>
    </source>
</evidence>
<name>A0A4P2VKH7_FLUSA</name>
<dbReference type="AlphaFoldDB" id="A0A4P2VKH7"/>
<accession>A0A4P2VKH7</accession>